<organism evidence="5 6">
    <name type="scientific">Malassezia psittaci</name>
    <dbReference type="NCBI Taxonomy" id="1821823"/>
    <lineage>
        <taxon>Eukaryota</taxon>
        <taxon>Fungi</taxon>
        <taxon>Dikarya</taxon>
        <taxon>Basidiomycota</taxon>
        <taxon>Ustilaginomycotina</taxon>
        <taxon>Malasseziomycetes</taxon>
        <taxon>Malasseziales</taxon>
        <taxon>Malasseziaceae</taxon>
        <taxon>Malassezia</taxon>
    </lineage>
</organism>
<evidence type="ECO:0000313" key="6">
    <source>
        <dbReference type="Proteomes" id="UP001214628"/>
    </source>
</evidence>
<evidence type="ECO:0000256" key="1">
    <source>
        <dbReference type="PROSITE-ProRule" id="PRU00176"/>
    </source>
</evidence>
<dbReference type="EMBL" id="CP118379">
    <property type="protein sequence ID" value="WFD44536.1"/>
    <property type="molecule type" value="Genomic_DNA"/>
</dbReference>
<dbReference type="InterPro" id="IPR000504">
    <property type="entry name" value="RRM_dom"/>
</dbReference>
<protein>
    <submittedName>
        <fullName evidence="5">Peptidyl-prolyl cis-trans isomerase pin4</fullName>
    </submittedName>
</protein>
<dbReference type="AlphaFoldDB" id="A0AAF0JLV9"/>
<feature type="compositionally biased region" description="Basic and acidic residues" evidence="2">
    <location>
        <begin position="294"/>
        <end position="307"/>
    </location>
</feature>
<dbReference type="SUPFAM" id="SSF54928">
    <property type="entry name" value="RNA-binding domain, RBD"/>
    <property type="match status" value="1"/>
</dbReference>
<dbReference type="InterPro" id="IPR036867">
    <property type="entry name" value="R3H_dom_sf"/>
</dbReference>
<evidence type="ECO:0000313" key="5">
    <source>
        <dbReference type="EMBL" id="WFD44536.1"/>
    </source>
</evidence>
<evidence type="ECO:0000256" key="2">
    <source>
        <dbReference type="SAM" id="MobiDB-lite"/>
    </source>
</evidence>
<gene>
    <name evidence="5" type="primary">PIN4</name>
    <name evidence="5" type="ORF">MPSI1_003204</name>
</gene>
<dbReference type="PROSITE" id="PS51061">
    <property type="entry name" value="R3H"/>
    <property type="match status" value="1"/>
</dbReference>
<dbReference type="InterPro" id="IPR034069">
    <property type="entry name" value="R3H_Cip2"/>
</dbReference>
<keyword evidence="6" id="KW-1185">Reference proteome</keyword>
<feature type="region of interest" description="Disordered" evidence="2">
    <location>
        <begin position="290"/>
        <end position="360"/>
    </location>
</feature>
<reference evidence="5" key="1">
    <citation type="submission" date="2023-02" db="EMBL/GenBank/DDBJ databases">
        <title>Mating type loci evolution in Malassezia.</title>
        <authorList>
            <person name="Coelho M.A."/>
        </authorList>
    </citation>
    <scope>NUCLEOTIDE SEQUENCE</scope>
    <source>
        <strain evidence="5">CBS 14136</strain>
    </source>
</reference>
<dbReference type="PROSITE" id="PS50102">
    <property type="entry name" value="RRM"/>
    <property type="match status" value="1"/>
</dbReference>
<feature type="region of interest" description="Disordered" evidence="2">
    <location>
        <begin position="559"/>
        <end position="578"/>
    </location>
</feature>
<dbReference type="Gene3D" id="3.30.1370.50">
    <property type="entry name" value="R3H-like domain"/>
    <property type="match status" value="1"/>
</dbReference>
<evidence type="ECO:0000259" key="4">
    <source>
        <dbReference type="PROSITE" id="PS51061"/>
    </source>
</evidence>
<feature type="domain" description="R3H" evidence="4">
    <location>
        <begin position="384"/>
        <end position="448"/>
    </location>
</feature>
<feature type="compositionally biased region" description="Low complexity" evidence="2">
    <location>
        <begin position="39"/>
        <end position="51"/>
    </location>
</feature>
<feature type="region of interest" description="Disordered" evidence="2">
    <location>
        <begin position="589"/>
        <end position="677"/>
    </location>
</feature>
<sequence>MADPSLLESFDSWHLGRENASSDSNQQTHHRDPFAVPNSQSMSSSLAFSQFPPQPSAVSEPPDAANSSSVHTSRFHSFFRNHGLDAERGHVNEEDIHRHNLAASTPETRQGIPHSLPIFSQPWGNSAPSNIPSASMGVDRNMLSMPNSMHTPLQLGSGPIHLTSQLHSHPTPPSSGESDIIPTAIVIKNIPFNIKREQLLHIIVRILCLLTQRELGIPVPYAFNYHFDQGIFRGLAFANFHSCAEASEVVAALNGLDVSGRKLRVEYKKVLQAGEKERIEKEKAIKRLHLPFPAEKDRKRDKTHSQELGHLPPLNVSPAPRRVDSPNSAPVNGLSPPSSSSSMSPGFQKEPKSVESQSGTTTGAAQLFAHANDWGTDAPLDLNNADTLEIFSRVLLFKDDRMRDELAFSKSLTSSERRTVHLVAQKLGLYHYTIGSPDDCYVIVMKSERATFPKNTNSADSRLDLRGKQSVPELKRNSARHDRDAQFELDRIMDPTNRSMLSPLASQPNHKSTTNLRESISYTQDRRYDGYTHFPRPSSNANVFASPFDIPVLPHVTRPSSADIERPEQHKGPVHPNLLRARSPLALSRMSQTNASSNHTIPSPQNAGPLDSSIHHPSLPSNAPGLPHRPLPTRNHPVDLMLDGHLAPTRSRMSPYPSVASSESFHSLPKKDALSSD</sequence>
<dbReference type="Pfam" id="PF01424">
    <property type="entry name" value="R3H"/>
    <property type="match status" value="1"/>
</dbReference>
<evidence type="ECO:0000259" key="3">
    <source>
        <dbReference type="PROSITE" id="PS50102"/>
    </source>
</evidence>
<dbReference type="InterPro" id="IPR035979">
    <property type="entry name" value="RBD_domain_sf"/>
</dbReference>
<dbReference type="InterPro" id="IPR001374">
    <property type="entry name" value="R3H_dom"/>
</dbReference>
<dbReference type="GO" id="GO:0016853">
    <property type="term" value="F:isomerase activity"/>
    <property type="evidence" value="ECO:0007669"/>
    <property type="project" value="UniProtKB-KW"/>
</dbReference>
<keyword evidence="5" id="KW-0413">Isomerase</keyword>
<dbReference type="SUPFAM" id="SSF82708">
    <property type="entry name" value="R3H domain"/>
    <property type="match status" value="1"/>
</dbReference>
<feature type="compositionally biased region" description="Polar residues" evidence="2">
    <location>
        <begin position="590"/>
        <end position="606"/>
    </location>
</feature>
<name>A0AAF0JLV9_9BASI</name>
<feature type="compositionally biased region" description="Low complexity" evidence="2">
    <location>
        <begin position="335"/>
        <end position="345"/>
    </location>
</feature>
<proteinExistence type="predicted"/>
<dbReference type="Gene3D" id="3.30.70.330">
    <property type="match status" value="1"/>
</dbReference>
<dbReference type="Proteomes" id="UP001214628">
    <property type="component" value="Chromosome 5"/>
</dbReference>
<keyword evidence="1" id="KW-0694">RNA-binding</keyword>
<dbReference type="CDD" id="cd02639">
    <property type="entry name" value="R3H_RRM"/>
    <property type="match status" value="1"/>
</dbReference>
<dbReference type="InterPro" id="IPR012677">
    <property type="entry name" value="Nucleotide-bd_a/b_plait_sf"/>
</dbReference>
<dbReference type="SMART" id="SM00360">
    <property type="entry name" value="RRM"/>
    <property type="match status" value="1"/>
</dbReference>
<dbReference type="GO" id="GO:0003723">
    <property type="term" value="F:RNA binding"/>
    <property type="evidence" value="ECO:0007669"/>
    <property type="project" value="UniProtKB-UniRule"/>
</dbReference>
<accession>A0AAF0JLV9</accession>
<feature type="region of interest" description="Disordered" evidence="2">
    <location>
        <begin position="1"/>
        <end position="70"/>
    </location>
</feature>
<feature type="domain" description="RRM" evidence="3">
    <location>
        <begin position="183"/>
        <end position="270"/>
    </location>
</feature>